<dbReference type="AlphaFoldDB" id="A0A5C3NTE2"/>
<keyword evidence="3" id="KW-1185">Reference proteome</keyword>
<evidence type="ECO:0000313" key="2">
    <source>
        <dbReference type="EMBL" id="TFK79668.1"/>
    </source>
</evidence>
<name>A0A5C3NTE2_9APHY</name>
<dbReference type="InParanoid" id="A0A5C3NTE2"/>
<organism evidence="2 3">
    <name type="scientific">Polyporus arcularius HHB13444</name>
    <dbReference type="NCBI Taxonomy" id="1314778"/>
    <lineage>
        <taxon>Eukaryota</taxon>
        <taxon>Fungi</taxon>
        <taxon>Dikarya</taxon>
        <taxon>Basidiomycota</taxon>
        <taxon>Agaricomycotina</taxon>
        <taxon>Agaricomycetes</taxon>
        <taxon>Polyporales</taxon>
        <taxon>Polyporaceae</taxon>
        <taxon>Polyporus</taxon>
    </lineage>
</organism>
<evidence type="ECO:0000256" key="1">
    <source>
        <dbReference type="SAM" id="MobiDB-lite"/>
    </source>
</evidence>
<dbReference type="EMBL" id="ML211966">
    <property type="protein sequence ID" value="TFK79668.1"/>
    <property type="molecule type" value="Genomic_DNA"/>
</dbReference>
<accession>A0A5C3NTE2</accession>
<sequence length="52" mass="5921">MACSRARDPRTTCVPESLFCTLSYRCRARGPRSQSKRGDLQRTLVQARTVPH</sequence>
<protein>
    <submittedName>
        <fullName evidence="2">Uncharacterized protein</fullName>
    </submittedName>
</protein>
<proteinExistence type="predicted"/>
<dbReference type="Proteomes" id="UP000308197">
    <property type="component" value="Unassembled WGS sequence"/>
</dbReference>
<evidence type="ECO:0000313" key="3">
    <source>
        <dbReference type="Proteomes" id="UP000308197"/>
    </source>
</evidence>
<gene>
    <name evidence="2" type="ORF">K466DRAFT_533686</name>
</gene>
<reference evidence="2 3" key="1">
    <citation type="journal article" date="2019" name="Nat. Ecol. Evol.">
        <title>Megaphylogeny resolves global patterns of mushroom evolution.</title>
        <authorList>
            <person name="Varga T."/>
            <person name="Krizsan K."/>
            <person name="Foldi C."/>
            <person name="Dima B."/>
            <person name="Sanchez-Garcia M."/>
            <person name="Sanchez-Ramirez S."/>
            <person name="Szollosi G.J."/>
            <person name="Szarkandi J.G."/>
            <person name="Papp V."/>
            <person name="Albert L."/>
            <person name="Andreopoulos W."/>
            <person name="Angelini C."/>
            <person name="Antonin V."/>
            <person name="Barry K.W."/>
            <person name="Bougher N.L."/>
            <person name="Buchanan P."/>
            <person name="Buyck B."/>
            <person name="Bense V."/>
            <person name="Catcheside P."/>
            <person name="Chovatia M."/>
            <person name="Cooper J."/>
            <person name="Damon W."/>
            <person name="Desjardin D."/>
            <person name="Finy P."/>
            <person name="Geml J."/>
            <person name="Haridas S."/>
            <person name="Hughes K."/>
            <person name="Justo A."/>
            <person name="Karasinski D."/>
            <person name="Kautmanova I."/>
            <person name="Kiss B."/>
            <person name="Kocsube S."/>
            <person name="Kotiranta H."/>
            <person name="LaButti K.M."/>
            <person name="Lechner B.E."/>
            <person name="Liimatainen K."/>
            <person name="Lipzen A."/>
            <person name="Lukacs Z."/>
            <person name="Mihaltcheva S."/>
            <person name="Morgado L.N."/>
            <person name="Niskanen T."/>
            <person name="Noordeloos M.E."/>
            <person name="Ohm R.A."/>
            <person name="Ortiz-Santana B."/>
            <person name="Ovrebo C."/>
            <person name="Racz N."/>
            <person name="Riley R."/>
            <person name="Savchenko A."/>
            <person name="Shiryaev A."/>
            <person name="Soop K."/>
            <person name="Spirin V."/>
            <person name="Szebenyi C."/>
            <person name="Tomsovsky M."/>
            <person name="Tulloss R.E."/>
            <person name="Uehling J."/>
            <person name="Grigoriev I.V."/>
            <person name="Vagvolgyi C."/>
            <person name="Papp T."/>
            <person name="Martin F.M."/>
            <person name="Miettinen O."/>
            <person name="Hibbett D.S."/>
            <person name="Nagy L.G."/>
        </authorList>
    </citation>
    <scope>NUCLEOTIDE SEQUENCE [LARGE SCALE GENOMIC DNA]</scope>
    <source>
        <strain evidence="2 3">HHB13444</strain>
    </source>
</reference>
<feature type="region of interest" description="Disordered" evidence="1">
    <location>
        <begin position="30"/>
        <end position="52"/>
    </location>
</feature>